<dbReference type="PANTHER" id="PTHR46953">
    <property type="entry name" value="G-PROTEIN COUPLED RECEPTOR MTH-LIKE 1-RELATED"/>
    <property type="match status" value="1"/>
</dbReference>
<dbReference type="Gene3D" id="1.20.1070.10">
    <property type="entry name" value="Rhodopsin 7-helix transmembrane proteins"/>
    <property type="match status" value="1"/>
</dbReference>
<protein>
    <recommendedName>
        <fullName evidence="4">G-protein coupled receptor Mth2</fullName>
    </recommendedName>
</protein>
<proteinExistence type="predicted"/>
<organism evidence="3">
    <name type="scientific">Harpegnathos saltator</name>
    <name type="common">Jerdon's jumping ant</name>
    <dbReference type="NCBI Taxonomy" id="610380"/>
    <lineage>
        <taxon>Eukaryota</taxon>
        <taxon>Metazoa</taxon>
        <taxon>Ecdysozoa</taxon>
        <taxon>Arthropoda</taxon>
        <taxon>Hexapoda</taxon>
        <taxon>Insecta</taxon>
        <taxon>Pterygota</taxon>
        <taxon>Neoptera</taxon>
        <taxon>Endopterygota</taxon>
        <taxon>Hymenoptera</taxon>
        <taxon>Apocrita</taxon>
        <taxon>Aculeata</taxon>
        <taxon>Formicoidea</taxon>
        <taxon>Formicidae</taxon>
        <taxon>Ponerinae</taxon>
        <taxon>Ponerini</taxon>
        <taxon>Harpegnathos</taxon>
    </lineage>
</organism>
<sequence>MHATGSSTAVGVPIYFLCVISFAAAYPTMSTIRYRLIPEEAPPRKCCAAGHAFNEALECVHVGPDRLNYTVDDGWRRTIPRQREIITVVIVSAVRGLNCREDPSLRMTNNYFLRTYSAALHALHAYSSKYCVEKMTNGTSVLAKCPPDSNADEDEDAAAAAAALMLLTTVRTKLRATVTSISRTATVTATGRSTDDTANSSSGKDKEKKKVVCRGHGLRAVIFWGAQTYMDTNLAHVVLCIIVVTVYLTVPELSKSIYNRAVLRHNACLLLQGCILTFLGYCDLYECSMTVSSIVFLWIVLQYFTNATGFWLNVICFDMTLSITRFRWMAGSGQRSSREENRRLLLYGVFVWAGALIPAVVALVLEYCPGIPEDFPLKPNYRRYRDGPNVVVNLYFFGIPLLTLFWNNVLFVFTTYKIIRIQRSTEIATQSQNNALRKKYFLFLQLYLLMGAPWFFGLLLACLNNLVILKVCRLTQPILWLLMLAGHKKLRRKLTDKLALLRQAEGGG</sequence>
<feature type="transmembrane region" description="Helical" evidence="1">
    <location>
        <begin position="262"/>
        <end position="281"/>
    </location>
</feature>
<keyword evidence="1" id="KW-0472">Membrane</keyword>
<name>E2BDP8_HARSA</name>
<dbReference type="PhylomeDB" id="E2BDP8"/>
<keyword evidence="1" id="KW-0812">Transmembrane</keyword>
<reference evidence="2 3" key="1">
    <citation type="journal article" date="2010" name="Science">
        <title>Genomic comparison of the ants Camponotus floridanus and Harpegnathos saltator.</title>
        <authorList>
            <person name="Bonasio R."/>
            <person name="Zhang G."/>
            <person name="Ye C."/>
            <person name="Mutti N.S."/>
            <person name="Fang X."/>
            <person name="Qin N."/>
            <person name="Donahue G."/>
            <person name="Yang P."/>
            <person name="Li Q."/>
            <person name="Li C."/>
            <person name="Zhang P."/>
            <person name="Huang Z."/>
            <person name="Berger S.L."/>
            <person name="Reinberg D."/>
            <person name="Wang J."/>
            <person name="Liebig J."/>
        </authorList>
    </citation>
    <scope>NUCLEOTIDE SEQUENCE [LARGE SCALE GENOMIC DNA]</scope>
    <source>
        <strain evidence="2 3">R22 G/1</strain>
    </source>
</reference>
<dbReference type="InterPro" id="IPR052808">
    <property type="entry name" value="GPCR_Mth-like"/>
</dbReference>
<dbReference type="OrthoDB" id="7698143at2759"/>
<evidence type="ECO:0000313" key="3">
    <source>
        <dbReference type="Proteomes" id="UP000008237"/>
    </source>
</evidence>
<evidence type="ECO:0008006" key="4">
    <source>
        <dbReference type="Google" id="ProtNLM"/>
    </source>
</evidence>
<evidence type="ECO:0000313" key="2">
    <source>
        <dbReference type="EMBL" id="EFN86210.1"/>
    </source>
</evidence>
<dbReference type="STRING" id="610380.E2BDP8"/>
<dbReference type="PANTHER" id="PTHR46953:SF1">
    <property type="entry name" value="G-PROTEIN COUPLED RECEPTOR MTH-LIKE 1-RELATED"/>
    <property type="match status" value="1"/>
</dbReference>
<feature type="transmembrane region" description="Helical" evidence="1">
    <location>
        <begin position="440"/>
        <end position="461"/>
    </location>
</feature>
<dbReference type="EMBL" id="GL447678">
    <property type="protein sequence ID" value="EFN86210.1"/>
    <property type="molecule type" value="Genomic_DNA"/>
</dbReference>
<dbReference type="OMA" id="LLMGAPW"/>
<evidence type="ECO:0000256" key="1">
    <source>
        <dbReference type="SAM" id="Phobius"/>
    </source>
</evidence>
<keyword evidence="3" id="KW-1185">Reference proteome</keyword>
<feature type="transmembrane region" description="Helical" evidence="1">
    <location>
        <begin position="344"/>
        <end position="365"/>
    </location>
</feature>
<gene>
    <name evidence="2" type="ORF">EAI_11299</name>
</gene>
<feature type="transmembrane region" description="Helical" evidence="1">
    <location>
        <begin position="293"/>
        <end position="323"/>
    </location>
</feature>
<feature type="transmembrane region" description="Helical" evidence="1">
    <location>
        <begin position="394"/>
        <end position="419"/>
    </location>
</feature>
<dbReference type="InParanoid" id="E2BDP8"/>
<dbReference type="Proteomes" id="UP000008237">
    <property type="component" value="Unassembled WGS sequence"/>
</dbReference>
<feature type="transmembrane region" description="Helical" evidence="1">
    <location>
        <begin position="233"/>
        <end position="250"/>
    </location>
</feature>
<feature type="transmembrane region" description="Helical" evidence="1">
    <location>
        <begin position="6"/>
        <end position="26"/>
    </location>
</feature>
<keyword evidence="1" id="KW-1133">Transmembrane helix</keyword>
<dbReference type="AlphaFoldDB" id="E2BDP8"/>
<accession>E2BDP8</accession>